<dbReference type="SUPFAM" id="SSF57850">
    <property type="entry name" value="RING/U-box"/>
    <property type="match status" value="1"/>
</dbReference>
<dbReference type="EC" id="2.3.2.27" evidence="5"/>
<evidence type="ECO:0000256" key="23">
    <source>
        <dbReference type="ARBA" id="ARBA00083547"/>
    </source>
</evidence>
<keyword evidence="14" id="KW-0832">Ubl conjugation</keyword>
<evidence type="ECO:0000256" key="8">
    <source>
        <dbReference type="ARBA" id="ARBA00022553"/>
    </source>
</evidence>
<dbReference type="PROSITE" id="PS50102">
    <property type="entry name" value="RRM"/>
    <property type="match status" value="1"/>
</dbReference>
<feature type="region of interest" description="Disordered" evidence="27">
    <location>
        <begin position="755"/>
        <end position="817"/>
    </location>
</feature>
<evidence type="ECO:0000256" key="7">
    <source>
        <dbReference type="ARBA" id="ARBA00022490"/>
    </source>
</evidence>
<dbReference type="CDD" id="cd12438">
    <property type="entry name" value="RRM_CNOT4"/>
    <property type="match status" value="1"/>
</dbReference>
<keyword evidence="6" id="KW-0488">Methylation</keyword>
<dbReference type="PROSITE" id="PS50089">
    <property type="entry name" value="ZF_RING_2"/>
    <property type="match status" value="1"/>
</dbReference>
<dbReference type="PROSITE" id="PS50103">
    <property type="entry name" value="ZF_C3H1"/>
    <property type="match status" value="1"/>
</dbReference>
<dbReference type="GO" id="GO:0005634">
    <property type="term" value="C:nucleus"/>
    <property type="evidence" value="ECO:0007669"/>
    <property type="project" value="UniProtKB-SubCell"/>
</dbReference>
<reference evidence="31" key="2">
    <citation type="submission" date="2021-01" db="UniProtKB">
        <authorList>
            <consortium name="EnsemblMetazoa"/>
        </authorList>
    </citation>
    <scope>IDENTIFICATION</scope>
</reference>
<protein>
    <recommendedName>
        <fullName evidence="20">CCR4-NOT transcription complex subunit 4</fullName>
        <ecNumber evidence="5">2.3.2.27</ecNumber>
    </recommendedName>
    <alternativeName>
        <fullName evidence="23">CCR4-associated factor 4</fullName>
    </alternativeName>
    <alternativeName>
        <fullName evidence="24">E3 ubiquitin-protein ligase CNOT4</fullName>
    </alternativeName>
    <alternativeName>
        <fullName evidence="21">Potential transcriptional repressor NOT4Hp</fullName>
    </alternativeName>
    <alternativeName>
        <fullName evidence="22">RING-type E3 ubiquitin transferase CNOT4</fullName>
    </alternativeName>
</protein>
<keyword evidence="16" id="KW-0175">Coiled coil</keyword>
<feature type="compositionally biased region" description="Polar residues" evidence="27">
    <location>
        <begin position="309"/>
        <end position="336"/>
    </location>
</feature>
<dbReference type="GO" id="GO:0003723">
    <property type="term" value="F:RNA binding"/>
    <property type="evidence" value="ECO:0007669"/>
    <property type="project" value="UniProtKB-UniRule"/>
</dbReference>
<dbReference type="FunCoup" id="A0A7M7PE66">
    <property type="interactions" value="586"/>
</dbReference>
<evidence type="ECO:0000259" key="28">
    <source>
        <dbReference type="PROSITE" id="PS50089"/>
    </source>
</evidence>
<dbReference type="InterPro" id="IPR000571">
    <property type="entry name" value="Znf_CCCH"/>
</dbReference>
<proteinExistence type="predicted"/>
<dbReference type="PANTHER" id="PTHR12603">
    <property type="entry name" value="CCR4-NOT TRANSCRIPTION COMPLEX RELATED"/>
    <property type="match status" value="1"/>
</dbReference>
<feature type="domain" description="RING-type" evidence="28">
    <location>
        <begin position="10"/>
        <end position="53"/>
    </location>
</feature>
<dbReference type="OrthoDB" id="1923159at2759"/>
<dbReference type="InterPro" id="IPR012677">
    <property type="entry name" value="Nucleotide-bd_a/b_plait_sf"/>
</dbReference>
<dbReference type="InterPro" id="IPR003954">
    <property type="entry name" value="RRM_euk-type"/>
</dbReference>
<evidence type="ECO:0000256" key="10">
    <source>
        <dbReference type="ARBA" id="ARBA00022723"/>
    </source>
</evidence>
<dbReference type="GO" id="GO:0030014">
    <property type="term" value="C:CCR4-NOT complex"/>
    <property type="evidence" value="ECO:0000318"/>
    <property type="project" value="GO_Central"/>
</dbReference>
<keyword evidence="13 26" id="KW-0862">Zinc</keyword>
<feature type="compositionally biased region" description="Low complexity" evidence="27">
    <location>
        <begin position="248"/>
        <end position="261"/>
    </location>
</feature>
<accession>A0A7M7PE66</accession>
<feature type="compositionally biased region" description="Low complexity" evidence="27">
    <location>
        <begin position="367"/>
        <end position="384"/>
    </location>
</feature>
<dbReference type="GO" id="GO:0016567">
    <property type="term" value="P:protein ubiquitination"/>
    <property type="evidence" value="ECO:0000318"/>
    <property type="project" value="GO_Central"/>
</dbReference>
<dbReference type="InterPro" id="IPR035979">
    <property type="entry name" value="RBD_domain_sf"/>
</dbReference>
<keyword evidence="15 25" id="KW-0694">RNA-binding</keyword>
<dbReference type="InterPro" id="IPR034261">
    <property type="entry name" value="CNOT4_RRM"/>
</dbReference>
<feature type="region of interest" description="Disordered" evidence="27">
    <location>
        <begin position="267"/>
        <end position="478"/>
    </location>
</feature>
<evidence type="ECO:0000256" key="13">
    <source>
        <dbReference type="ARBA" id="ARBA00022833"/>
    </source>
</evidence>
<dbReference type="SUPFAM" id="SSF54928">
    <property type="entry name" value="RNA-binding domain, RBD"/>
    <property type="match status" value="1"/>
</dbReference>
<feature type="zinc finger region" description="C3H1-type" evidence="26">
    <location>
        <begin position="188"/>
        <end position="215"/>
    </location>
</feature>
<evidence type="ECO:0000256" key="20">
    <source>
        <dbReference type="ARBA" id="ARBA00071435"/>
    </source>
</evidence>
<evidence type="ECO:0000256" key="3">
    <source>
        <dbReference type="ARBA" id="ARBA00004496"/>
    </source>
</evidence>
<evidence type="ECO:0000256" key="11">
    <source>
        <dbReference type="ARBA" id="ARBA00022771"/>
    </source>
</evidence>
<evidence type="ECO:0000256" key="19">
    <source>
        <dbReference type="ARBA" id="ARBA00062432"/>
    </source>
</evidence>
<evidence type="ECO:0000256" key="17">
    <source>
        <dbReference type="ARBA" id="ARBA00023242"/>
    </source>
</evidence>
<evidence type="ECO:0000256" key="6">
    <source>
        <dbReference type="ARBA" id="ARBA00022481"/>
    </source>
</evidence>
<evidence type="ECO:0000259" key="30">
    <source>
        <dbReference type="PROSITE" id="PS50103"/>
    </source>
</evidence>
<reference evidence="32" key="1">
    <citation type="submission" date="2015-02" db="EMBL/GenBank/DDBJ databases">
        <title>Genome sequencing for Strongylocentrotus purpuratus.</title>
        <authorList>
            <person name="Murali S."/>
            <person name="Liu Y."/>
            <person name="Vee V."/>
            <person name="English A."/>
            <person name="Wang M."/>
            <person name="Skinner E."/>
            <person name="Han Y."/>
            <person name="Muzny D.M."/>
            <person name="Worley K.C."/>
            <person name="Gibbs R.A."/>
        </authorList>
    </citation>
    <scope>NUCLEOTIDE SEQUENCE</scope>
</reference>
<dbReference type="InterPro" id="IPR039515">
    <property type="entry name" value="NOT4_mRING-HC-C4C4"/>
</dbReference>
<evidence type="ECO:0000256" key="25">
    <source>
        <dbReference type="PROSITE-ProRule" id="PRU00176"/>
    </source>
</evidence>
<dbReference type="OMA" id="ATNHMEH"/>
<feature type="region of interest" description="Disordered" evidence="27">
    <location>
        <begin position="573"/>
        <end position="655"/>
    </location>
</feature>
<evidence type="ECO:0000256" key="5">
    <source>
        <dbReference type="ARBA" id="ARBA00012483"/>
    </source>
</evidence>
<dbReference type="FunFam" id="3.30.70.330:FF:000044">
    <property type="entry name" value="Putative ccr4-not transcription complex subunit 4"/>
    <property type="match status" value="1"/>
</dbReference>
<feature type="domain" description="RRM" evidence="29">
    <location>
        <begin position="105"/>
        <end position="191"/>
    </location>
</feature>
<feature type="compositionally biased region" description="Pro residues" evidence="27">
    <location>
        <begin position="623"/>
        <end position="639"/>
    </location>
</feature>
<comment type="catalytic activity">
    <reaction evidence="1">
        <text>S-ubiquitinyl-[E2 ubiquitin-conjugating enzyme]-L-cysteine + [acceptor protein]-L-lysine = [E2 ubiquitin-conjugating enzyme]-L-cysteine + N(6)-ubiquitinyl-[acceptor protein]-L-lysine.</text>
        <dbReference type="EC" id="2.3.2.27"/>
    </reaction>
</comment>
<keyword evidence="12" id="KW-0833">Ubl conjugation pathway</keyword>
<dbReference type="RefSeq" id="XP_030849060.1">
    <property type="nucleotide sequence ID" value="XM_030993200.1"/>
</dbReference>
<dbReference type="GO" id="GO:0005829">
    <property type="term" value="C:cytosol"/>
    <property type="evidence" value="ECO:0007669"/>
    <property type="project" value="UniProtKB-ARBA"/>
</dbReference>
<dbReference type="Proteomes" id="UP000007110">
    <property type="component" value="Unassembled WGS sequence"/>
</dbReference>
<evidence type="ECO:0000256" key="21">
    <source>
        <dbReference type="ARBA" id="ARBA00075062"/>
    </source>
</evidence>
<sequence length="817" mass="89486">MSTFDDPAECPLCMEPLELDDVNFFPCTCGYQICRFCWHRIRTDENGLCPACRKGYPECPADFKPLSEEQLHRIKNEKRQKDIQRKQKITENRKHLASVRVVQKNLVFVVGLSQRLADTEILKKNEYFGKFGKILKVVINQNTSYAGSQSHGPSASAYVTYQRAEDSLRAIQAVNNVHVDGRTLKASLGTTKYCSHFLRNSQCPKLDCMYLHELGDEHASFTKEDMQMGKHQEYEQKLMHDLLGGGSSHSPGSSTTSTTHNHTVATTASTSATTNSSSAASNAATSSSSGGERTRSQSNTRKKQPSPPTTQKSNSRGSPSIPTDSWPSLLSKTSNAEGGDDTTLGEETHSTVNSHTTRETPSDIVDTTDPLPTLLPPSTNGLTTDLHDTLSHPNNNAAPPIDIPNKRVMTETSSLNGTPHEASPQVQSIPDLAPPPVTDTRQQPPSGPSGPPPNLPHPGRGGPFGDISHLFGGNGFIPPTNLQRHIPAVPIPGMPQQNDWNNSGWTAPSELLPMDGHTTDWQAAFGFASDPKETKEKHNDDDLGFDPWQESSQGLADLLEKELQLNQPMRITQPPPGFNNHSQPFVPMQRHDRPAGRSKILPWVHSQSSPTSEAPPTGQTGPAHPPPANHMPRFPPPRSSMPAHSPHNSNPLTDNVHLKTWQDGLRALLPNINISFGQSQQQHQPPPSFLGDMTRVNALQQNEGDSWVGSPTGSSWAVEDPAILSIRSQLPNSAEPNGTEGEEKPHWFESLQNLTETDSPTHTPTQQQTNHFFPTDHIPNRAGVSWNSRLPPPGFNPSQIRPLAQNTAEPHTITENL</sequence>
<comment type="subcellular location">
    <subcellularLocation>
        <location evidence="3">Cytoplasm</location>
    </subcellularLocation>
    <subcellularLocation>
        <location evidence="2">Nucleus</location>
    </subcellularLocation>
</comment>
<dbReference type="InterPro" id="IPR013083">
    <property type="entry name" value="Znf_RING/FYVE/PHD"/>
</dbReference>
<comment type="pathway">
    <text evidence="4">Protein modification; protein ubiquitination.</text>
</comment>
<feature type="compositionally biased region" description="Low complexity" evidence="27">
    <location>
        <begin position="267"/>
        <end position="291"/>
    </location>
</feature>
<dbReference type="GO" id="GO:0061630">
    <property type="term" value="F:ubiquitin protein ligase activity"/>
    <property type="evidence" value="ECO:0007669"/>
    <property type="project" value="UniProtKB-EC"/>
</dbReference>
<keyword evidence="10 26" id="KW-0479">Metal-binding</keyword>
<feature type="region of interest" description="Disordered" evidence="27">
    <location>
        <begin position="242"/>
        <end position="261"/>
    </location>
</feature>
<comment type="function">
    <text evidence="18">Has E3 ubiquitin ligase activity, promoting ubiquitination and degradation of target proteins. Involved in activation of the JAK/STAT pathway. Catalyzes ubiquitination of methylated RBM15. Plays a role in quality control of translation of mitochondrial outer membrane-localized mRNA. As part of the PINK1-regulated signaling, upon mitochondria damage, ubiquitinates ABCE1 and thereby recruits autophagy receptors to the mitochondrial outer membrane to initiate mitophagy.</text>
</comment>
<feature type="compositionally biased region" description="Pro residues" evidence="27">
    <location>
        <begin position="445"/>
        <end position="456"/>
    </location>
</feature>
<dbReference type="InParanoid" id="A0A7M7PE66"/>
<comment type="subunit">
    <text evidence="19">Interacts with CNOT1 via its C-terminus but does not stably associate with the CCR4-NOT complex. Interacts (via RING domain) with UBE2D2. Interacts with ABCE1, PINK1 and PELO.</text>
</comment>
<dbReference type="AlphaFoldDB" id="A0A7M7PE66"/>
<keyword evidence="8" id="KW-0597">Phosphoprotein</keyword>
<dbReference type="InterPro" id="IPR039780">
    <property type="entry name" value="Mot2"/>
</dbReference>
<feature type="domain" description="C3H1-type" evidence="30">
    <location>
        <begin position="188"/>
        <end position="215"/>
    </location>
</feature>
<keyword evidence="17" id="KW-0539">Nucleus</keyword>
<keyword evidence="32" id="KW-1185">Reference proteome</keyword>
<evidence type="ECO:0000256" key="18">
    <source>
        <dbReference type="ARBA" id="ARBA00057081"/>
    </source>
</evidence>
<evidence type="ECO:0000256" key="15">
    <source>
        <dbReference type="ARBA" id="ARBA00022884"/>
    </source>
</evidence>
<dbReference type="GO" id="GO:0004842">
    <property type="term" value="F:ubiquitin-protein transferase activity"/>
    <property type="evidence" value="ECO:0000318"/>
    <property type="project" value="GO_Central"/>
</dbReference>
<feature type="compositionally biased region" description="Low complexity" evidence="27">
    <location>
        <begin position="760"/>
        <end position="775"/>
    </location>
</feature>
<evidence type="ECO:0000313" key="31">
    <source>
        <dbReference type="EnsemblMetazoa" id="XP_030849060"/>
    </source>
</evidence>
<dbReference type="KEGG" id="spu:574702"/>
<evidence type="ECO:0000256" key="2">
    <source>
        <dbReference type="ARBA" id="ARBA00004123"/>
    </source>
</evidence>
<evidence type="ECO:0000259" key="29">
    <source>
        <dbReference type="PROSITE" id="PS50102"/>
    </source>
</evidence>
<dbReference type="Pfam" id="PF14570">
    <property type="entry name" value="zf-RING_4"/>
    <property type="match status" value="1"/>
</dbReference>
<evidence type="ECO:0000256" key="9">
    <source>
        <dbReference type="ARBA" id="ARBA00022679"/>
    </source>
</evidence>
<dbReference type="Pfam" id="PF00076">
    <property type="entry name" value="RRM_1"/>
    <property type="match status" value="1"/>
</dbReference>
<dbReference type="CDD" id="cd16618">
    <property type="entry name" value="mRING-HC-C4C4_CNOT4"/>
    <property type="match status" value="1"/>
</dbReference>
<evidence type="ECO:0000256" key="27">
    <source>
        <dbReference type="SAM" id="MobiDB-lite"/>
    </source>
</evidence>
<evidence type="ECO:0000256" key="12">
    <source>
        <dbReference type="ARBA" id="ARBA00022786"/>
    </source>
</evidence>
<evidence type="ECO:0000256" key="4">
    <source>
        <dbReference type="ARBA" id="ARBA00004906"/>
    </source>
</evidence>
<dbReference type="SMART" id="SM00361">
    <property type="entry name" value="RRM_1"/>
    <property type="match status" value="1"/>
</dbReference>
<evidence type="ECO:0000313" key="32">
    <source>
        <dbReference type="Proteomes" id="UP000007110"/>
    </source>
</evidence>
<dbReference type="FunFam" id="3.30.40.10:FF:000006">
    <property type="entry name" value="CCR4-NOT transcription complex subunit 4"/>
    <property type="match status" value="1"/>
</dbReference>
<dbReference type="GO" id="GO:0008270">
    <property type="term" value="F:zinc ion binding"/>
    <property type="evidence" value="ECO:0007669"/>
    <property type="project" value="UniProtKB-KW"/>
</dbReference>
<evidence type="ECO:0000256" key="16">
    <source>
        <dbReference type="ARBA" id="ARBA00023054"/>
    </source>
</evidence>
<organism evidence="31 32">
    <name type="scientific">Strongylocentrotus purpuratus</name>
    <name type="common">Purple sea urchin</name>
    <dbReference type="NCBI Taxonomy" id="7668"/>
    <lineage>
        <taxon>Eukaryota</taxon>
        <taxon>Metazoa</taxon>
        <taxon>Echinodermata</taxon>
        <taxon>Eleutherozoa</taxon>
        <taxon>Echinozoa</taxon>
        <taxon>Echinoidea</taxon>
        <taxon>Euechinoidea</taxon>
        <taxon>Echinacea</taxon>
        <taxon>Camarodonta</taxon>
        <taxon>Echinidea</taxon>
        <taxon>Strongylocentrotidae</taxon>
        <taxon>Strongylocentrotus</taxon>
    </lineage>
</organism>
<dbReference type="GeneID" id="574702"/>
<keyword evidence="9" id="KW-0808">Transferase</keyword>
<evidence type="ECO:0000256" key="26">
    <source>
        <dbReference type="PROSITE-ProRule" id="PRU00723"/>
    </source>
</evidence>
<dbReference type="Gene3D" id="3.30.40.10">
    <property type="entry name" value="Zinc/RING finger domain, C3HC4 (zinc finger)"/>
    <property type="match status" value="1"/>
</dbReference>
<evidence type="ECO:0000256" key="14">
    <source>
        <dbReference type="ARBA" id="ARBA00022843"/>
    </source>
</evidence>
<feature type="compositionally biased region" description="Polar residues" evidence="27">
    <location>
        <begin position="796"/>
        <end position="817"/>
    </location>
</feature>
<dbReference type="InterPro" id="IPR000504">
    <property type="entry name" value="RRM_dom"/>
</dbReference>
<evidence type="ECO:0000256" key="1">
    <source>
        <dbReference type="ARBA" id="ARBA00000900"/>
    </source>
</evidence>
<dbReference type="Gene3D" id="3.30.70.330">
    <property type="match status" value="1"/>
</dbReference>
<keyword evidence="7" id="KW-0963">Cytoplasm</keyword>
<dbReference type="PANTHER" id="PTHR12603:SF0">
    <property type="entry name" value="CCR4-NOT TRANSCRIPTION COMPLEX SUBUNIT 4"/>
    <property type="match status" value="1"/>
</dbReference>
<dbReference type="EnsemblMetazoa" id="XM_030993200">
    <property type="protein sequence ID" value="XP_030849060"/>
    <property type="gene ID" value="LOC574702"/>
</dbReference>
<name>A0A7M7PE66_STRPU</name>
<evidence type="ECO:0000256" key="24">
    <source>
        <dbReference type="ARBA" id="ARBA00083942"/>
    </source>
</evidence>
<dbReference type="InterPro" id="IPR001841">
    <property type="entry name" value="Znf_RING"/>
</dbReference>
<keyword evidence="11 26" id="KW-0863">Zinc-finger</keyword>
<feature type="compositionally biased region" description="Polar residues" evidence="27">
    <location>
        <begin position="605"/>
        <end position="620"/>
    </location>
</feature>
<evidence type="ECO:0000256" key="22">
    <source>
        <dbReference type="ARBA" id="ARBA00077837"/>
    </source>
</evidence>